<dbReference type="Proteomes" id="UP001469553">
    <property type="component" value="Unassembled WGS sequence"/>
</dbReference>
<proteinExistence type="predicted"/>
<gene>
    <name evidence="1" type="ORF">AMECASPLE_036186</name>
</gene>
<protein>
    <submittedName>
        <fullName evidence="1">Uncharacterized protein</fullName>
    </submittedName>
</protein>
<dbReference type="EMBL" id="JAHRIP010005638">
    <property type="protein sequence ID" value="MEQ2282012.1"/>
    <property type="molecule type" value="Genomic_DNA"/>
</dbReference>
<accession>A0ABV0XKM4</accession>
<sequence length="160" mass="17527">MFPIFSPFTASHSDAVSSLGSVTLGSSVKGFWVFRQLCWELQPENSGVEKDKLSTTCVLLYCGSWEIIKGFHSGGMPSPNFTSKNKPTKPQPTRFASDFREKQADLATLAVNKVEPLPPPPLHYCVLHRDRLCLSKATSVMNGPESKHCTQAVLMGVVVS</sequence>
<evidence type="ECO:0000313" key="2">
    <source>
        <dbReference type="Proteomes" id="UP001469553"/>
    </source>
</evidence>
<name>A0ABV0XKM4_9TELE</name>
<organism evidence="1 2">
    <name type="scientific">Ameca splendens</name>
    <dbReference type="NCBI Taxonomy" id="208324"/>
    <lineage>
        <taxon>Eukaryota</taxon>
        <taxon>Metazoa</taxon>
        <taxon>Chordata</taxon>
        <taxon>Craniata</taxon>
        <taxon>Vertebrata</taxon>
        <taxon>Euteleostomi</taxon>
        <taxon>Actinopterygii</taxon>
        <taxon>Neopterygii</taxon>
        <taxon>Teleostei</taxon>
        <taxon>Neoteleostei</taxon>
        <taxon>Acanthomorphata</taxon>
        <taxon>Ovalentaria</taxon>
        <taxon>Atherinomorphae</taxon>
        <taxon>Cyprinodontiformes</taxon>
        <taxon>Goodeidae</taxon>
        <taxon>Ameca</taxon>
    </lineage>
</organism>
<evidence type="ECO:0000313" key="1">
    <source>
        <dbReference type="EMBL" id="MEQ2282012.1"/>
    </source>
</evidence>
<keyword evidence="2" id="KW-1185">Reference proteome</keyword>
<reference evidence="1 2" key="1">
    <citation type="submission" date="2021-06" db="EMBL/GenBank/DDBJ databases">
        <authorList>
            <person name="Palmer J.M."/>
        </authorList>
    </citation>
    <scope>NUCLEOTIDE SEQUENCE [LARGE SCALE GENOMIC DNA]</scope>
    <source>
        <strain evidence="1 2">AS_MEX2019</strain>
        <tissue evidence="1">Muscle</tissue>
    </source>
</reference>
<comment type="caution">
    <text evidence="1">The sequence shown here is derived from an EMBL/GenBank/DDBJ whole genome shotgun (WGS) entry which is preliminary data.</text>
</comment>